<dbReference type="GO" id="GO:0005525">
    <property type="term" value="F:GTP binding"/>
    <property type="evidence" value="ECO:0007669"/>
    <property type="project" value="UniProtKB-KW"/>
</dbReference>
<dbReference type="InterPro" id="IPR000795">
    <property type="entry name" value="T_Tr_GTP-bd_dom"/>
</dbReference>
<dbReference type="PANTHER" id="PTHR43381">
    <property type="entry name" value="TRANSLATION INITIATION FACTOR IF-2-RELATED"/>
    <property type="match status" value="1"/>
</dbReference>
<dbReference type="PATRIC" id="fig|1618357.3.peg.191"/>
<dbReference type="GO" id="GO:0005737">
    <property type="term" value="C:cytoplasm"/>
    <property type="evidence" value="ECO:0007669"/>
    <property type="project" value="TreeGrafter"/>
</dbReference>
<sequence>MLTPRPPIIVILGHVDHGKTTLLDYLHQTNVTAGEAGGITQHTRSFQLRSTNHELLTFIDTPGHAAFSQMRYRGSSVADLAILIVAADDGVMPQTLESINFIRQTAVPFLVAITKSDLSAADPQRVKHQLAEAGVLVEGSGGQIPAVSISAKTGRGIPELLEIIHLLASLSPPQSDPEGSLESFVLESRLDSKKGPLAVVIVTNGTLKIGQPLFQTENIGKVKALFDSQGQPVTLALPGTPAEILGLSRVPAVGSLLADKITSPPATSPQTDKTQAEASAARFNIILKTDVAGSLEAVRSSLGPEIQVIYSGTGDVNDSDVLLARSSQSLIVAFNVKVPSGVSKLAEIEKVRILSSNIIYELLDNLNKITSPQSEETILGKGQVLAAFKIGQDRIAGIRCTEGVISKSDTVKLLRGDLPSGTAKIKSLKISKNDVISVKSGTEFGAIFTPYLDFKVGDNIIAIVTHGPTRS</sequence>
<name>A0A0G1RHY8_9BACT</name>
<comment type="caution">
    <text evidence="7">The sequence shown here is derived from an EMBL/GenBank/DDBJ whole genome shotgun (WGS) entry which is preliminary data.</text>
</comment>
<dbReference type="InterPro" id="IPR023115">
    <property type="entry name" value="TIF_IF2_dom3"/>
</dbReference>
<evidence type="ECO:0000256" key="5">
    <source>
        <dbReference type="ARBA" id="ARBA00023134"/>
    </source>
</evidence>
<dbReference type="Pfam" id="PF22042">
    <property type="entry name" value="EF-G_D2"/>
    <property type="match status" value="1"/>
</dbReference>
<keyword evidence="4" id="KW-0648">Protein biosynthesis</keyword>
<dbReference type="GO" id="GO:0003924">
    <property type="term" value="F:GTPase activity"/>
    <property type="evidence" value="ECO:0007669"/>
    <property type="project" value="InterPro"/>
</dbReference>
<keyword evidence="3" id="KW-0547">Nucleotide-binding</keyword>
<dbReference type="Pfam" id="PF00009">
    <property type="entry name" value="GTP_EFTU"/>
    <property type="match status" value="1"/>
</dbReference>
<dbReference type="SUPFAM" id="SSF52156">
    <property type="entry name" value="Initiation factor IF2/eIF5b, domain 3"/>
    <property type="match status" value="1"/>
</dbReference>
<dbReference type="Gene3D" id="3.40.50.300">
    <property type="entry name" value="P-loop containing nucleotide triphosphate hydrolases"/>
    <property type="match status" value="1"/>
</dbReference>
<evidence type="ECO:0000256" key="4">
    <source>
        <dbReference type="ARBA" id="ARBA00022917"/>
    </source>
</evidence>
<dbReference type="SUPFAM" id="SSF50447">
    <property type="entry name" value="Translation proteins"/>
    <property type="match status" value="2"/>
</dbReference>
<dbReference type="InterPro" id="IPR009000">
    <property type="entry name" value="Transl_B-barrel_sf"/>
</dbReference>
<dbReference type="PANTHER" id="PTHR43381:SF5">
    <property type="entry name" value="TR-TYPE G DOMAIN-CONTAINING PROTEIN"/>
    <property type="match status" value="1"/>
</dbReference>
<evidence type="ECO:0000256" key="2">
    <source>
        <dbReference type="ARBA" id="ARBA00022540"/>
    </source>
</evidence>
<dbReference type="EMBL" id="LCNM01000002">
    <property type="protein sequence ID" value="KKU56924.1"/>
    <property type="molecule type" value="Genomic_DNA"/>
</dbReference>
<dbReference type="Gene3D" id="2.40.30.10">
    <property type="entry name" value="Translation factors"/>
    <property type="match status" value="2"/>
</dbReference>
<dbReference type="InterPro" id="IPR027417">
    <property type="entry name" value="P-loop_NTPase"/>
</dbReference>
<dbReference type="PROSITE" id="PS51722">
    <property type="entry name" value="G_TR_2"/>
    <property type="match status" value="1"/>
</dbReference>
<dbReference type="GO" id="GO:0003743">
    <property type="term" value="F:translation initiation factor activity"/>
    <property type="evidence" value="ECO:0007669"/>
    <property type="project" value="UniProtKB-KW"/>
</dbReference>
<dbReference type="SUPFAM" id="SSF52540">
    <property type="entry name" value="P-loop containing nucleoside triphosphate hydrolases"/>
    <property type="match status" value="1"/>
</dbReference>
<gene>
    <name evidence="7" type="ORF">UX78_C0002G0104</name>
</gene>
<dbReference type="FunFam" id="3.40.50.10050:FF:000001">
    <property type="entry name" value="Translation initiation factor IF-2"/>
    <property type="match status" value="1"/>
</dbReference>
<dbReference type="NCBIfam" id="TIGR00231">
    <property type="entry name" value="small_GTP"/>
    <property type="match status" value="1"/>
</dbReference>
<keyword evidence="5" id="KW-0342">GTP-binding</keyword>
<comment type="similarity">
    <text evidence="1">Belongs to the TRAFAC class translation factor GTPase superfamily. Classic translation factor GTPase family. IF-2 subfamily.</text>
</comment>
<dbReference type="Proteomes" id="UP000034607">
    <property type="component" value="Unassembled WGS sequence"/>
</dbReference>
<dbReference type="InterPro" id="IPR005225">
    <property type="entry name" value="Small_GTP-bd"/>
</dbReference>
<evidence type="ECO:0000313" key="7">
    <source>
        <dbReference type="EMBL" id="KKU56924.1"/>
    </source>
</evidence>
<dbReference type="Pfam" id="PF11987">
    <property type="entry name" value="IF-2"/>
    <property type="match status" value="1"/>
</dbReference>
<dbReference type="AlphaFoldDB" id="A0A0G1RHY8"/>
<reference evidence="7 8" key="1">
    <citation type="journal article" date="2015" name="Nature">
        <title>rRNA introns, odd ribosomes, and small enigmatic genomes across a large radiation of phyla.</title>
        <authorList>
            <person name="Brown C.T."/>
            <person name="Hug L.A."/>
            <person name="Thomas B.C."/>
            <person name="Sharon I."/>
            <person name="Castelle C.J."/>
            <person name="Singh A."/>
            <person name="Wilkins M.J."/>
            <person name="Williams K.H."/>
            <person name="Banfield J.F."/>
        </authorList>
    </citation>
    <scope>NUCLEOTIDE SEQUENCE [LARGE SCALE GENOMIC DNA]</scope>
</reference>
<dbReference type="InterPro" id="IPR053905">
    <property type="entry name" value="EF-G-like_DII"/>
</dbReference>
<evidence type="ECO:0000313" key="8">
    <source>
        <dbReference type="Proteomes" id="UP000034607"/>
    </source>
</evidence>
<dbReference type="CDD" id="cd01887">
    <property type="entry name" value="IF2_eIF5B"/>
    <property type="match status" value="1"/>
</dbReference>
<accession>A0A0G1RHY8</accession>
<organism evidence="7 8">
    <name type="scientific">Candidatus Amesbacteria bacterium GW2011_GWA2_47_11</name>
    <dbReference type="NCBI Taxonomy" id="1618357"/>
    <lineage>
        <taxon>Bacteria</taxon>
        <taxon>Candidatus Amesiibacteriota</taxon>
    </lineage>
</organism>
<evidence type="ECO:0000259" key="6">
    <source>
        <dbReference type="PROSITE" id="PS51722"/>
    </source>
</evidence>
<dbReference type="Gene3D" id="3.40.50.10050">
    <property type="entry name" value="Translation initiation factor IF- 2, domain 3"/>
    <property type="match status" value="1"/>
</dbReference>
<dbReference type="FunFam" id="3.40.50.300:FF:000019">
    <property type="entry name" value="Translation initiation factor IF-2"/>
    <property type="match status" value="1"/>
</dbReference>
<dbReference type="InterPro" id="IPR036925">
    <property type="entry name" value="TIF_IF2_dom3_sf"/>
</dbReference>
<protein>
    <submittedName>
        <fullName evidence="7">Translation initiation factor IF-2</fullName>
    </submittedName>
</protein>
<evidence type="ECO:0000256" key="3">
    <source>
        <dbReference type="ARBA" id="ARBA00022741"/>
    </source>
</evidence>
<proteinExistence type="inferred from homology"/>
<evidence type="ECO:0000256" key="1">
    <source>
        <dbReference type="ARBA" id="ARBA00007733"/>
    </source>
</evidence>
<keyword evidence="2 7" id="KW-0396">Initiation factor</keyword>
<dbReference type="InterPro" id="IPR015760">
    <property type="entry name" value="TIF_IF2"/>
</dbReference>
<feature type="domain" description="Tr-type G" evidence="6">
    <location>
        <begin position="4"/>
        <end position="173"/>
    </location>
</feature>